<feature type="compositionally biased region" description="Basic and acidic residues" evidence="6">
    <location>
        <begin position="1111"/>
        <end position="1121"/>
    </location>
</feature>
<dbReference type="GO" id="GO:0000785">
    <property type="term" value="C:chromatin"/>
    <property type="evidence" value="ECO:0007669"/>
    <property type="project" value="TreeGrafter"/>
</dbReference>
<keyword evidence="5" id="KW-0131">Cell cycle</keyword>
<accession>A0AAW0FUL1</accession>
<dbReference type="PANTHER" id="PTHR12663:SF0">
    <property type="entry name" value="PRECOCIOUS DISSOCIATION OF SISTERS 5, ISOFORM A"/>
    <property type="match status" value="1"/>
</dbReference>
<sequence length="1227" mass="138178">MVAQTRTAGQSPKKLQFRDKLLSKGITTDALQKKLKALYTEMTGMDQEHVDVQSLSGVRKELISRTILLHKDRGVKAYAANCLAEILRLYAPDAPYTQPELRDIFQFMFKQISTGLKGADSPYYSEYFHLLDCLATVKSVVLVCDLPDADTLMNDIFHALFGTVRHDLPRKVEIFMADILVALIDECQNLPAEVLDVILAQFMDKQGGMDQPAYRLVVSICQETADKLQRNVCQYFTDQIVTHSENEEYDQIGKAHELIKQLNRSVPQLLHNVVPQLEEELRVENTQLRVMATQVLGEMFSDKGAAEFVKKYPSTWNYWLHRKNDKAPIVRLTFVEAVRSVLIHLPDVRAQIEESLDTKLLDPDEKVRAAVCKLYSQLDYETALHHVSAAKLKSIAGRGLDKKRSVQIEAMTAVGRLYSLAYPEIENGDPAAIEHFAWIPQQILHNAKATPEVKAIAEQILDEYILPLPSQSNADEVVWMDRLLLIMKYLDESAINLLLSWTGLKGARPTRFDSYIQCCITNNGGVIDENEETIVANLNASIRSLSATFPDPHKAADDLQAFAKANENRLYKLLKTCMDPQTELKTLLKSYNEFLKRVKENHSGILSTMQLFLRRASLRIINTSSIPTLIKRLAKGADGPAYGHIAHNAKLCLQYISKHYAALYKLHIGELSKGISDEKNPMLVEACLQALAAVSSWDKSLAPTDKKTTERIMRYVMSSNYRHAKFAARLLVFMKNHDEVCAEVVETIADALPEADPSHEAAHIAVLAQLALRSPEAFELRSDVITEHLLKKVLMTGNEADPEAMDTDEEWVDNDDLSPQMRAKIFALKTCRNRCYAHASDENALDIAKPVLKMFITLVTNLGSFTDNANDDPKVKARLRLQATTSLLRLACVKSFAQAISPHFVPIAIMMQDPCYQVRFNFLIKLLSVLSPPSLPPQYYVIPFLSIHDPEVDVRTNARAFILVALRSMAKNQRLAHFEMNFTRLLHLLAHHPDFSITPEGLPDMAKYIDFYLELVATADNVSLLFHLANRLKTVRDAESHTHSENLYAASELASHLIRARAKHHNWSIESFPGKVKLPQDILRALPLDACNEIVKTVYLPEETLSWLAEKGKQADKPKEKKPAKRKAAPKTNGGAKRPRTRGKRRKDDSEDEQSSPTESDDDDNDAESDAGRSSVHEPPKTSEDEAEEEEPEPSDRLRRGARTRAKARIKQQTKRKGKSKAPASDD</sequence>
<dbReference type="SUPFAM" id="SSF48371">
    <property type="entry name" value="ARM repeat"/>
    <property type="match status" value="1"/>
</dbReference>
<organism evidence="7 8">
    <name type="scientific">Cerrena zonata</name>
    <dbReference type="NCBI Taxonomy" id="2478898"/>
    <lineage>
        <taxon>Eukaryota</taxon>
        <taxon>Fungi</taxon>
        <taxon>Dikarya</taxon>
        <taxon>Basidiomycota</taxon>
        <taxon>Agaricomycotina</taxon>
        <taxon>Agaricomycetes</taxon>
        <taxon>Polyporales</taxon>
        <taxon>Cerrenaceae</taxon>
        <taxon>Cerrena</taxon>
    </lineage>
</organism>
<dbReference type="Gene3D" id="1.25.10.10">
    <property type="entry name" value="Leucine-rich Repeat Variant"/>
    <property type="match status" value="1"/>
</dbReference>
<dbReference type="PANTHER" id="PTHR12663">
    <property type="entry name" value="ANDROGEN INDUCED INHIBITOR OF PROLIFERATION AS3 / PDS5-RELATED"/>
    <property type="match status" value="1"/>
</dbReference>
<comment type="caution">
    <text evidence="7">The sequence shown here is derived from an EMBL/GenBank/DDBJ whole genome shotgun (WGS) entry which is preliminary data.</text>
</comment>
<name>A0AAW0FUL1_9APHY</name>
<proteinExistence type="predicted"/>
<keyword evidence="3" id="KW-0498">Mitosis</keyword>
<protein>
    <submittedName>
        <fullName evidence="7">Uncharacterized protein</fullName>
    </submittedName>
</protein>
<dbReference type="CDD" id="cd19953">
    <property type="entry name" value="PDS5"/>
    <property type="match status" value="1"/>
</dbReference>
<dbReference type="AlphaFoldDB" id="A0AAW0FUL1"/>
<evidence type="ECO:0000256" key="3">
    <source>
        <dbReference type="ARBA" id="ARBA00022776"/>
    </source>
</evidence>
<evidence type="ECO:0000256" key="1">
    <source>
        <dbReference type="ARBA" id="ARBA00004123"/>
    </source>
</evidence>
<feature type="compositionally biased region" description="Basic residues" evidence="6">
    <location>
        <begin position="1200"/>
        <end position="1220"/>
    </location>
</feature>
<dbReference type="InterPro" id="IPR011989">
    <property type="entry name" value="ARM-like"/>
</dbReference>
<dbReference type="GO" id="GO:0005634">
    <property type="term" value="C:nucleus"/>
    <property type="evidence" value="ECO:0007669"/>
    <property type="project" value="UniProtKB-SubCell"/>
</dbReference>
<feature type="compositionally biased region" description="Acidic residues" evidence="6">
    <location>
        <begin position="1150"/>
        <end position="1169"/>
    </location>
</feature>
<keyword evidence="8" id="KW-1185">Reference proteome</keyword>
<dbReference type="EMBL" id="JASBNA010000022">
    <property type="protein sequence ID" value="KAK7684975.1"/>
    <property type="molecule type" value="Genomic_DNA"/>
</dbReference>
<dbReference type="InterPro" id="IPR039776">
    <property type="entry name" value="Pds5"/>
</dbReference>
<dbReference type="GO" id="GO:0051301">
    <property type="term" value="P:cell division"/>
    <property type="evidence" value="ECO:0007669"/>
    <property type="project" value="UniProtKB-KW"/>
</dbReference>
<keyword evidence="2" id="KW-0132">Cell division</keyword>
<dbReference type="Proteomes" id="UP001385951">
    <property type="component" value="Unassembled WGS sequence"/>
</dbReference>
<evidence type="ECO:0000313" key="7">
    <source>
        <dbReference type="EMBL" id="KAK7684975.1"/>
    </source>
</evidence>
<evidence type="ECO:0000256" key="4">
    <source>
        <dbReference type="ARBA" id="ARBA00023242"/>
    </source>
</evidence>
<reference evidence="7 8" key="1">
    <citation type="submission" date="2022-09" db="EMBL/GenBank/DDBJ databases">
        <authorList>
            <person name="Palmer J.M."/>
        </authorList>
    </citation>
    <scope>NUCLEOTIDE SEQUENCE [LARGE SCALE GENOMIC DNA]</scope>
    <source>
        <strain evidence="7 8">DSM 7382</strain>
    </source>
</reference>
<dbReference type="GO" id="GO:0006281">
    <property type="term" value="P:DNA repair"/>
    <property type="evidence" value="ECO:0007669"/>
    <property type="project" value="TreeGrafter"/>
</dbReference>
<gene>
    <name evidence="7" type="ORF">QCA50_011810</name>
</gene>
<comment type="subcellular location">
    <subcellularLocation>
        <location evidence="1">Nucleus</location>
    </subcellularLocation>
</comment>
<evidence type="ECO:0000256" key="5">
    <source>
        <dbReference type="ARBA" id="ARBA00023306"/>
    </source>
</evidence>
<dbReference type="InterPro" id="IPR016024">
    <property type="entry name" value="ARM-type_fold"/>
</dbReference>
<evidence type="ECO:0000313" key="8">
    <source>
        <dbReference type="Proteomes" id="UP001385951"/>
    </source>
</evidence>
<evidence type="ECO:0000256" key="2">
    <source>
        <dbReference type="ARBA" id="ARBA00022618"/>
    </source>
</evidence>
<dbReference type="Pfam" id="PF20168">
    <property type="entry name" value="PDS5"/>
    <property type="match status" value="1"/>
</dbReference>
<feature type="compositionally biased region" description="Basic and acidic residues" evidence="6">
    <location>
        <begin position="1175"/>
        <end position="1184"/>
    </location>
</feature>
<evidence type="ECO:0000256" key="6">
    <source>
        <dbReference type="SAM" id="MobiDB-lite"/>
    </source>
</evidence>
<keyword evidence="4" id="KW-0539">Nucleus</keyword>
<dbReference type="GO" id="GO:0007064">
    <property type="term" value="P:mitotic sister chromatid cohesion"/>
    <property type="evidence" value="ECO:0007669"/>
    <property type="project" value="InterPro"/>
</dbReference>
<feature type="region of interest" description="Disordered" evidence="6">
    <location>
        <begin position="1111"/>
        <end position="1227"/>
    </location>
</feature>